<feature type="transmembrane region" description="Helical" evidence="1">
    <location>
        <begin position="208"/>
        <end position="231"/>
    </location>
</feature>
<evidence type="ECO:0000256" key="1">
    <source>
        <dbReference type="SAM" id="Phobius"/>
    </source>
</evidence>
<feature type="transmembrane region" description="Helical" evidence="1">
    <location>
        <begin position="237"/>
        <end position="258"/>
    </location>
</feature>
<reference evidence="2 3" key="1">
    <citation type="journal article" date="2018" name="Nat. Biotechnol.">
        <title>A standardized bacterial taxonomy based on genome phylogeny substantially revises the tree of life.</title>
        <authorList>
            <person name="Parks D.H."/>
            <person name="Chuvochina M."/>
            <person name="Waite D.W."/>
            <person name="Rinke C."/>
            <person name="Skarshewski A."/>
            <person name="Chaumeil P.A."/>
            <person name="Hugenholtz P."/>
        </authorList>
    </citation>
    <scope>NUCLEOTIDE SEQUENCE [LARGE SCALE GENOMIC DNA]</scope>
    <source>
        <strain evidence="2">UBA12544</strain>
    </source>
</reference>
<dbReference type="PANTHER" id="PTHR35804">
    <property type="entry name" value="LYSINE EXPORTER LYSO"/>
    <property type="match status" value="1"/>
</dbReference>
<feature type="transmembrane region" description="Helical" evidence="1">
    <location>
        <begin position="22"/>
        <end position="41"/>
    </location>
</feature>
<gene>
    <name evidence="2" type="ORF">DEA61_11640</name>
</gene>
<dbReference type="GO" id="GO:0005886">
    <property type="term" value="C:plasma membrane"/>
    <property type="evidence" value="ECO:0007669"/>
    <property type="project" value="TreeGrafter"/>
</dbReference>
<dbReference type="InterPro" id="IPR005642">
    <property type="entry name" value="LysO"/>
</dbReference>
<feature type="transmembrane region" description="Helical" evidence="1">
    <location>
        <begin position="91"/>
        <end position="111"/>
    </location>
</feature>
<evidence type="ECO:0008006" key="4">
    <source>
        <dbReference type="Google" id="ProtNLM"/>
    </source>
</evidence>
<dbReference type="EMBL" id="DOLB01000168">
    <property type="protein sequence ID" value="HBT50399.1"/>
    <property type="molecule type" value="Genomic_DNA"/>
</dbReference>
<keyword evidence="1" id="KW-0812">Transmembrane</keyword>
<dbReference type="PANTHER" id="PTHR35804:SF1">
    <property type="entry name" value="LYSINE EXPORTER LYSO"/>
    <property type="match status" value="1"/>
</dbReference>
<dbReference type="AlphaFoldDB" id="A0A101E5A4"/>
<accession>A0A101E5A4</accession>
<evidence type="ECO:0000313" key="3">
    <source>
        <dbReference type="Proteomes" id="UP000264445"/>
    </source>
</evidence>
<organism evidence="2 3">
    <name type="scientific">Caldanaerobacter subterraneus</name>
    <dbReference type="NCBI Taxonomy" id="911092"/>
    <lineage>
        <taxon>Bacteria</taxon>
        <taxon>Bacillati</taxon>
        <taxon>Bacillota</taxon>
        <taxon>Clostridia</taxon>
        <taxon>Thermoanaerobacterales</taxon>
        <taxon>Thermoanaerobacteraceae</taxon>
        <taxon>Caldanaerobacter</taxon>
    </lineage>
</organism>
<protein>
    <recommendedName>
        <fullName evidence="4">Lysine exporter LysO family protein</fullName>
    </recommendedName>
</protein>
<feature type="transmembrane region" description="Helical" evidence="1">
    <location>
        <begin position="53"/>
        <end position="71"/>
    </location>
</feature>
<feature type="transmembrane region" description="Helical" evidence="1">
    <location>
        <begin position="175"/>
        <end position="196"/>
    </location>
</feature>
<dbReference type="GO" id="GO:0015661">
    <property type="term" value="F:L-lysine efflux transmembrane transporter activity"/>
    <property type="evidence" value="ECO:0007669"/>
    <property type="project" value="InterPro"/>
</dbReference>
<feature type="transmembrane region" description="Helical" evidence="1">
    <location>
        <begin position="321"/>
        <end position="342"/>
    </location>
</feature>
<comment type="caution">
    <text evidence="2">The sequence shown here is derived from an EMBL/GenBank/DDBJ whole genome shotgun (WGS) entry which is preliminary data.</text>
</comment>
<dbReference type="Pfam" id="PF03956">
    <property type="entry name" value="Lys_export"/>
    <property type="match status" value="2"/>
</dbReference>
<dbReference type="Proteomes" id="UP000264445">
    <property type="component" value="Unassembled WGS sequence"/>
</dbReference>
<name>A0A101E5A4_9THEO</name>
<keyword evidence="1" id="KW-1133">Transmembrane helix</keyword>
<evidence type="ECO:0000313" key="2">
    <source>
        <dbReference type="EMBL" id="HBT50399.1"/>
    </source>
</evidence>
<keyword evidence="1" id="KW-0472">Membrane</keyword>
<sequence length="343" mass="38195">MLKKCLFKKFSFKKGGKKVESIPFMALPFIFLPTGLIIGIFASKKDLSTLKKFFSLLFDSAFYALLFMLGMNLTLDKEVRNSMGEIGVTSFLLFLFATIGSILFVYIFYLITERRRKEDTVEVEQKEKNINFVISTSQGGRTVMTIIGILGLGGIVGLFNFFSIASLLEPFVEDMVSIILIFLYLAAGCSAGENYNIFYQTRKELIKILLLPFVSYIGSLIGGVFFGWLFHKPFVSVILPATGMGYYSVTSAFCFQTLGPREGSIAFLTNVFREIFTIATVPFLARVNRFFPTAAGGATTMDVSLAPIIKVQGINMMVIPLFSGIVLSFLVPVMLPILYQILK</sequence>
<feature type="transmembrane region" description="Helical" evidence="1">
    <location>
        <begin position="143"/>
        <end position="163"/>
    </location>
</feature>
<proteinExistence type="predicted"/>